<keyword evidence="5" id="KW-0805">Transcription regulation</keyword>
<keyword evidence="8" id="KW-0966">Cell projection</keyword>
<dbReference type="GO" id="GO:0044781">
    <property type="term" value="P:bacterial-type flagellum organization"/>
    <property type="evidence" value="ECO:0007669"/>
    <property type="project" value="UniProtKB-KW"/>
</dbReference>
<dbReference type="Pfam" id="PF04316">
    <property type="entry name" value="FlgM"/>
    <property type="match status" value="1"/>
</dbReference>
<keyword evidence="3" id="KW-0678">Repressor</keyword>
<dbReference type="OrthoDB" id="2991036at2"/>
<evidence type="ECO:0000259" key="7">
    <source>
        <dbReference type="Pfam" id="PF04316"/>
    </source>
</evidence>
<dbReference type="GO" id="GO:0045892">
    <property type="term" value="P:negative regulation of DNA-templated transcription"/>
    <property type="evidence" value="ECO:0007669"/>
    <property type="project" value="InterPro"/>
</dbReference>
<comment type="caution">
    <text evidence="8">The sequence shown here is derived from an EMBL/GenBank/DDBJ whole genome shotgun (WGS) entry which is preliminary data.</text>
</comment>
<evidence type="ECO:0000313" key="9">
    <source>
        <dbReference type="Proteomes" id="UP000051888"/>
    </source>
</evidence>
<dbReference type="InterPro" id="IPR007412">
    <property type="entry name" value="FlgM"/>
</dbReference>
<evidence type="ECO:0000256" key="5">
    <source>
        <dbReference type="ARBA" id="ARBA00023015"/>
    </source>
</evidence>
<dbReference type="STRING" id="157838.AN964_05290"/>
<dbReference type="AlphaFoldDB" id="A0A0Q3WVF6"/>
<name>A0A0Q3WVF6_9BACI</name>
<dbReference type="PATRIC" id="fig|157838.3.peg.1178"/>
<reference evidence="8 9" key="1">
    <citation type="submission" date="2015-09" db="EMBL/GenBank/DDBJ databases">
        <title>Genome sequencing project for genomic taxonomy and phylogenomics of Bacillus-like bacteria.</title>
        <authorList>
            <person name="Liu B."/>
            <person name="Wang J."/>
            <person name="Zhu Y."/>
            <person name="Liu G."/>
            <person name="Chen Q."/>
            <person name="Chen Z."/>
            <person name="Lan J."/>
            <person name="Che J."/>
            <person name="Ge C."/>
            <person name="Shi H."/>
            <person name="Pan Z."/>
            <person name="Liu X."/>
        </authorList>
    </citation>
    <scope>NUCLEOTIDE SEQUENCE [LARGE SCALE GENOMIC DNA]</scope>
    <source>
        <strain evidence="8 9">LMG 18435</strain>
    </source>
</reference>
<evidence type="ECO:0000313" key="8">
    <source>
        <dbReference type="EMBL" id="KQL52981.1"/>
    </source>
</evidence>
<keyword evidence="6" id="KW-0804">Transcription</keyword>
<organism evidence="8 9">
    <name type="scientific">Heyndrickxia shackletonii</name>
    <dbReference type="NCBI Taxonomy" id="157838"/>
    <lineage>
        <taxon>Bacteria</taxon>
        <taxon>Bacillati</taxon>
        <taxon>Bacillota</taxon>
        <taxon>Bacilli</taxon>
        <taxon>Bacillales</taxon>
        <taxon>Bacillaceae</taxon>
        <taxon>Heyndrickxia</taxon>
    </lineage>
</organism>
<evidence type="ECO:0000256" key="4">
    <source>
        <dbReference type="ARBA" id="ARBA00022795"/>
    </source>
</evidence>
<keyword evidence="8" id="KW-0969">Cilium</keyword>
<sequence>MKINNYGTSGINPYKQQMNKLNQQKNINKQNDKVEISATAKELQQVSSVEKDRQKKVEQLKIQVENGQYKVDPQAVAKGISKFYFGK</sequence>
<keyword evidence="8" id="KW-0282">Flagellum</keyword>
<evidence type="ECO:0000256" key="3">
    <source>
        <dbReference type="ARBA" id="ARBA00022491"/>
    </source>
</evidence>
<dbReference type="Gene3D" id="6.10.140.30">
    <property type="entry name" value="Anti-sigma-28 factor FlgM"/>
    <property type="match status" value="1"/>
</dbReference>
<keyword evidence="4" id="KW-1005">Bacterial flagellum biogenesis</keyword>
<keyword evidence="9" id="KW-1185">Reference proteome</keyword>
<accession>A0A0Q3WVF6</accession>
<evidence type="ECO:0000256" key="1">
    <source>
        <dbReference type="ARBA" id="ARBA00005322"/>
    </source>
</evidence>
<gene>
    <name evidence="8" type="ORF">AN964_05290</name>
</gene>
<comment type="similarity">
    <text evidence="1">Belongs to the FlgM family.</text>
</comment>
<dbReference type="Proteomes" id="UP000051888">
    <property type="component" value="Unassembled WGS sequence"/>
</dbReference>
<dbReference type="EMBL" id="LJJC01000004">
    <property type="protein sequence ID" value="KQL52981.1"/>
    <property type="molecule type" value="Genomic_DNA"/>
</dbReference>
<dbReference type="NCBIfam" id="TIGR03824">
    <property type="entry name" value="FlgM_jcvi"/>
    <property type="match status" value="1"/>
</dbReference>
<dbReference type="InterPro" id="IPR035890">
    <property type="entry name" value="Anti-sigma-28_factor_FlgM_sf"/>
</dbReference>
<proteinExistence type="inferred from homology"/>
<dbReference type="RefSeq" id="WP_055738697.1">
    <property type="nucleotide sequence ID" value="NZ_JAAIWL010000004.1"/>
</dbReference>
<feature type="domain" description="Anti-sigma-28 factor FlgM C-terminal" evidence="7">
    <location>
        <begin position="32"/>
        <end position="80"/>
    </location>
</feature>
<protein>
    <recommendedName>
        <fullName evidence="2">Negative regulator of flagellin synthesis</fullName>
    </recommendedName>
</protein>
<evidence type="ECO:0000256" key="2">
    <source>
        <dbReference type="ARBA" id="ARBA00017823"/>
    </source>
</evidence>
<dbReference type="InterPro" id="IPR031316">
    <property type="entry name" value="FlgM_C"/>
</dbReference>
<evidence type="ECO:0000256" key="6">
    <source>
        <dbReference type="ARBA" id="ARBA00023163"/>
    </source>
</evidence>
<dbReference type="SUPFAM" id="SSF101498">
    <property type="entry name" value="Anti-sigma factor FlgM"/>
    <property type="match status" value="1"/>
</dbReference>